<evidence type="ECO:0000256" key="1">
    <source>
        <dbReference type="ARBA" id="ARBA00004651"/>
    </source>
</evidence>
<proteinExistence type="inferred from homology"/>
<evidence type="ECO:0000259" key="9">
    <source>
        <dbReference type="Pfam" id="PF12704"/>
    </source>
</evidence>
<comment type="caution">
    <text evidence="10">The sequence shown here is derived from an EMBL/GenBank/DDBJ whole genome shotgun (WGS) entry which is preliminary data.</text>
</comment>
<dbReference type="EMBL" id="JACEFB010000001">
    <property type="protein sequence ID" value="MBA2225200.1"/>
    <property type="molecule type" value="Genomic_DNA"/>
</dbReference>
<sequence length="469" mass="52204">MYSDFPWWFWLLLAVAGAAFVALIASNSWAQRAAIIKLRRNIALAIKSLWLHKLRSFLSVLGIIIGIASVISLMAFGEGSMQDALEDIKRQGATNIIIRSVKPPDDSATATRTWVTTYGLTRRDLERFKTFGDAIVRIVPLRVLPTEARYLERMANARVIATTPEYADIHRFELASGRFLTDIDDRERKNVCVLGSAVADKLFPFEDPLGRSILMRSFEFQVVGVIRERMPTGGSGGSQAAEDFNDDIYIPLHTSFARFGEIISVRTSGSRINEKVQYTQITLTVSDIDLVRPVGDAIKQILEEEHAPKRDWAVTIPLDRLEEAERAKNRFITLMAMIASISLLVGGIGIMNIMLATVTERTREIGIRRALGAKQRDIVLQFLVEAVVQTTLGGLLGVLIGLAMVYAVPALWSQMLQWGWFTGSPLPAKVHVPIIFVSLIFSVLVGVGFGLYPAWRASRLDPIEALRHE</sequence>
<dbReference type="GO" id="GO:0005886">
    <property type="term" value="C:plasma membrane"/>
    <property type="evidence" value="ECO:0007669"/>
    <property type="project" value="UniProtKB-SubCell"/>
</dbReference>
<feature type="domain" description="MacB-like periplasmic core" evidence="9">
    <location>
        <begin position="56"/>
        <end position="300"/>
    </location>
</feature>
<reference evidence="10 11" key="1">
    <citation type="submission" date="2020-07" db="EMBL/GenBank/DDBJ databases">
        <title>Thermogemmata thermophila gen. nov., sp. nov., a novel moderate thermophilic planctomycete from a Kamchatka hot spring.</title>
        <authorList>
            <person name="Elcheninov A.G."/>
            <person name="Podosokorskaya O.A."/>
            <person name="Kovaleva O.L."/>
            <person name="Novikov A."/>
            <person name="Bonch-Osmolovskaya E.A."/>
            <person name="Toshchakov S.V."/>
            <person name="Kublanov I.V."/>
        </authorList>
    </citation>
    <scope>NUCLEOTIDE SEQUENCE [LARGE SCALE GENOMIC DNA]</scope>
    <source>
        <strain evidence="10 11">2918</strain>
    </source>
</reference>
<keyword evidence="2" id="KW-1003">Cell membrane</keyword>
<dbReference type="GO" id="GO:0022857">
    <property type="term" value="F:transmembrane transporter activity"/>
    <property type="evidence" value="ECO:0007669"/>
    <property type="project" value="TreeGrafter"/>
</dbReference>
<protein>
    <submittedName>
        <fullName evidence="10">ABC transporter permease</fullName>
    </submittedName>
</protein>
<feature type="transmembrane region" description="Helical" evidence="7">
    <location>
        <begin position="57"/>
        <end position="76"/>
    </location>
</feature>
<feature type="transmembrane region" description="Helical" evidence="7">
    <location>
        <begin position="6"/>
        <end position="30"/>
    </location>
</feature>
<evidence type="ECO:0000256" key="4">
    <source>
        <dbReference type="ARBA" id="ARBA00022989"/>
    </source>
</evidence>
<dbReference type="InterPro" id="IPR003838">
    <property type="entry name" value="ABC3_permease_C"/>
</dbReference>
<dbReference type="AlphaFoldDB" id="A0A7V8VBW9"/>
<evidence type="ECO:0000256" key="6">
    <source>
        <dbReference type="ARBA" id="ARBA00038076"/>
    </source>
</evidence>
<dbReference type="InterPro" id="IPR025857">
    <property type="entry name" value="MacB_PCD"/>
</dbReference>
<evidence type="ECO:0000313" key="10">
    <source>
        <dbReference type="EMBL" id="MBA2225200.1"/>
    </source>
</evidence>
<keyword evidence="3 7" id="KW-0812">Transmembrane</keyword>
<comment type="subcellular location">
    <subcellularLocation>
        <location evidence="1">Cell membrane</location>
        <topology evidence="1">Multi-pass membrane protein</topology>
    </subcellularLocation>
</comment>
<evidence type="ECO:0000256" key="5">
    <source>
        <dbReference type="ARBA" id="ARBA00023136"/>
    </source>
</evidence>
<comment type="similarity">
    <text evidence="6">Belongs to the ABC-4 integral membrane protein family.</text>
</comment>
<dbReference type="PANTHER" id="PTHR30572">
    <property type="entry name" value="MEMBRANE COMPONENT OF TRANSPORTER-RELATED"/>
    <property type="match status" value="1"/>
</dbReference>
<keyword evidence="11" id="KW-1185">Reference proteome</keyword>
<name>A0A7V8VBW9_9BACT</name>
<evidence type="ECO:0000256" key="2">
    <source>
        <dbReference type="ARBA" id="ARBA00022475"/>
    </source>
</evidence>
<feature type="domain" description="ABC3 transporter permease C-terminal" evidence="8">
    <location>
        <begin position="337"/>
        <end position="462"/>
    </location>
</feature>
<evidence type="ECO:0000256" key="7">
    <source>
        <dbReference type="SAM" id="Phobius"/>
    </source>
</evidence>
<keyword evidence="4 7" id="KW-1133">Transmembrane helix</keyword>
<evidence type="ECO:0000313" key="11">
    <source>
        <dbReference type="Proteomes" id="UP000542342"/>
    </source>
</evidence>
<accession>A0A7V8VBW9</accession>
<dbReference type="PANTHER" id="PTHR30572:SF4">
    <property type="entry name" value="ABC TRANSPORTER PERMEASE YTRF"/>
    <property type="match status" value="1"/>
</dbReference>
<dbReference type="Proteomes" id="UP000542342">
    <property type="component" value="Unassembled WGS sequence"/>
</dbReference>
<keyword evidence="5 7" id="KW-0472">Membrane</keyword>
<dbReference type="Pfam" id="PF02687">
    <property type="entry name" value="FtsX"/>
    <property type="match status" value="1"/>
</dbReference>
<feature type="transmembrane region" description="Helical" evidence="7">
    <location>
        <begin position="432"/>
        <end position="452"/>
    </location>
</feature>
<feature type="transmembrane region" description="Helical" evidence="7">
    <location>
        <begin position="379"/>
        <end position="412"/>
    </location>
</feature>
<dbReference type="InterPro" id="IPR050250">
    <property type="entry name" value="Macrolide_Exporter_MacB"/>
</dbReference>
<gene>
    <name evidence="10" type="ORF">H0921_03385</name>
</gene>
<evidence type="ECO:0000256" key="3">
    <source>
        <dbReference type="ARBA" id="ARBA00022692"/>
    </source>
</evidence>
<organism evidence="10 11">
    <name type="scientific">Thermogemmata fonticola</name>
    <dbReference type="NCBI Taxonomy" id="2755323"/>
    <lineage>
        <taxon>Bacteria</taxon>
        <taxon>Pseudomonadati</taxon>
        <taxon>Planctomycetota</taxon>
        <taxon>Planctomycetia</taxon>
        <taxon>Gemmatales</taxon>
        <taxon>Gemmataceae</taxon>
        <taxon>Thermogemmata</taxon>
    </lineage>
</organism>
<dbReference type="Pfam" id="PF12704">
    <property type="entry name" value="MacB_PCD"/>
    <property type="match status" value="1"/>
</dbReference>
<feature type="transmembrane region" description="Helical" evidence="7">
    <location>
        <begin position="331"/>
        <end position="358"/>
    </location>
</feature>
<evidence type="ECO:0000259" key="8">
    <source>
        <dbReference type="Pfam" id="PF02687"/>
    </source>
</evidence>